<reference evidence="2" key="1">
    <citation type="journal article" date="2011" name="PLoS Genet.">
        <title>Genomic analysis of the necrotrophic fungal pathogens Sclerotinia sclerotiorum and Botrytis cinerea.</title>
        <authorList>
            <person name="Amselem J."/>
            <person name="Cuomo C.A."/>
            <person name="van Kan J.A."/>
            <person name="Viaud M."/>
            <person name="Benito E.P."/>
            <person name="Couloux A."/>
            <person name="Coutinho P.M."/>
            <person name="de Vries R.P."/>
            <person name="Dyer P.S."/>
            <person name="Fillinger S."/>
            <person name="Fournier E."/>
            <person name="Gout L."/>
            <person name="Hahn M."/>
            <person name="Kohn L."/>
            <person name="Lapalu N."/>
            <person name="Plummer K.M."/>
            <person name="Pradier J.M."/>
            <person name="Quevillon E."/>
            <person name="Sharon A."/>
            <person name="Simon A."/>
            <person name="ten Have A."/>
            <person name="Tudzynski B."/>
            <person name="Tudzynski P."/>
            <person name="Wincker P."/>
            <person name="Andrew M."/>
            <person name="Anthouard V."/>
            <person name="Beever R.E."/>
            <person name="Beffa R."/>
            <person name="Benoit I."/>
            <person name="Bouzid O."/>
            <person name="Brault B."/>
            <person name="Chen Z."/>
            <person name="Choquer M."/>
            <person name="Collemare J."/>
            <person name="Cotton P."/>
            <person name="Danchin E.G."/>
            <person name="Da Silva C."/>
            <person name="Gautier A."/>
            <person name="Giraud C."/>
            <person name="Giraud T."/>
            <person name="Gonzalez C."/>
            <person name="Grossetete S."/>
            <person name="Guldener U."/>
            <person name="Henrissat B."/>
            <person name="Howlett B.J."/>
            <person name="Kodira C."/>
            <person name="Kretschmer M."/>
            <person name="Lappartient A."/>
            <person name="Leroch M."/>
            <person name="Levis C."/>
            <person name="Mauceli E."/>
            <person name="Neuveglise C."/>
            <person name="Oeser B."/>
            <person name="Pearson M."/>
            <person name="Poulain J."/>
            <person name="Poussereau N."/>
            <person name="Quesneville H."/>
            <person name="Rascle C."/>
            <person name="Schumacher J."/>
            <person name="Segurens B."/>
            <person name="Sexton A."/>
            <person name="Silva E."/>
            <person name="Sirven C."/>
            <person name="Soanes D.M."/>
            <person name="Talbot N.J."/>
            <person name="Templeton M."/>
            <person name="Yandava C."/>
            <person name="Yarden O."/>
            <person name="Zeng Q."/>
            <person name="Rollins J.A."/>
            <person name="Lebrun M.H."/>
            <person name="Dickman M."/>
        </authorList>
    </citation>
    <scope>NUCLEOTIDE SEQUENCE [LARGE SCALE GENOMIC DNA]</scope>
    <source>
        <strain evidence="2">ATCC 18683 / 1980 / Ss-1</strain>
    </source>
</reference>
<evidence type="ECO:0000313" key="2">
    <source>
        <dbReference type="Proteomes" id="UP000001312"/>
    </source>
</evidence>
<dbReference type="AlphaFoldDB" id="A7EZD6"/>
<evidence type="ECO:0000313" key="1">
    <source>
        <dbReference type="EMBL" id="EDN94828.1"/>
    </source>
</evidence>
<dbReference type="InParanoid" id="A7EZD6"/>
<dbReference type="GeneID" id="5484236"/>
<protein>
    <submittedName>
        <fullName evidence="1">Uncharacterized protein</fullName>
    </submittedName>
</protein>
<dbReference type="EMBL" id="CH476636">
    <property type="protein sequence ID" value="EDN94828.1"/>
    <property type="molecule type" value="Genomic_DNA"/>
</dbReference>
<dbReference type="Proteomes" id="UP000001312">
    <property type="component" value="Unassembled WGS sequence"/>
</dbReference>
<dbReference type="KEGG" id="ssl:SS1G_10703"/>
<organism evidence="1 2">
    <name type="scientific">Sclerotinia sclerotiorum (strain ATCC 18683 / 1980 / Ss-1)</name>
    <name type="common">White mold</name>
    <name type="synonym">Whetzelinia sclerotiorum</name>
    <dbReference type="NCBI Taxonomy" id="665079"/>
    <lineage>
        <taxon>Eukaryota</taxon>
        <taxon>Fungi</taxon>
        <taxon>Dikarya</taxon>
        <taxon>Ascomycota</taxon>
        <taxon>Pezizomycotina</taxon>
        <taxon>Leotiomycetes</taxon>
        <taxon>Helotiales</taxon>
        <taxon>Sclerotiniaceae</taxon>
        <taxon>Sclerotinia</taxon>
    </lineage>
</organism>
<dbReference type="RefSeq" id="XP_001588256.1">
    <property type="nucleotide sequence ID" value="XM_001588206.1"/>
</dbReference>
<sequence length="56" mass="6549">MTRYIDNLYSDNGKRYLSPIFIYLRMSIVSSLLSSKYESHRILQQMSHGKYSPGTT</sequence>
<proteinExistence type="predicted"/>
<accession>A7EZD6</accession>
<name>A7EZD6_SCLS1</name>
<keyword evidence="2" id="KW-1185">Reference proteome</keyword>
<gene>
    <name evidence="1" type="ORF">SS1G_10703</name>
</gene>